<proteinExistence type="predicted"/>
<keyword evidence="1" id="KW-0812">Transmembrane</keyword>
<dbReference type="EMBL" id="LAZR01000939">
    <property type="protein sequence ID" value="KKN54186.1"/>
    <property type="molecule type" value="Genomic_DNA"/>
</dbReference>
<evidence type="ECO:0000256" key="1">
    <source>
        <dbReference type="SAM" id="Phobius"/>
    </source>
</evidence>
<dbReference type="InterPro" id="IPR013783">
    <property type="entry name" value="Ig-like_fold"/>
</dbReference>
<comment type="caution">
    <text evidence="2">The sequence shown here is derived from an EMBL/GenBank/DDBJ whole genome shotgun (WGS) entry which is preliminary data.</text>
</comment>
<keyword evidence="1" id="KW-1133">Transmembrane helix</keyword>
<evidence type="ECO:0008006" key="3">
    <source>
        <dbReference type="Google" id="ProtNLM"/>
    </source>
</evidence>
<accession>A0A0F9TYH3</accession>
<dbReference type="Pfam" id="PF17957">
    <property type="entry name" value="Big_7"/>
    <property type="match status" value="1"/>
</dbReference>
<dbReference type="Gene3D" id="2.60.40.10">
    <property type="entry name" value="Immunoglobulins"/>
    <property type="match status" value="1"/>
</dbReference>
<reference evidence="2" key="1">
    <citation type="journal article" date="2015" name="Nature">
        <title>Complex archaea that bridge the gap between prokaryotes and eukaryotes.</title>
        <authorList>
            <person name="Spang A."/>
            <person name="Saw J.H."/>
            <person name="Jorgensen S.L."/>
            <person name="Zaremba-Niedzwiedzka K."/>
            <person name="Martijn J."/>
            <person name="Lind A.E."/>
            <person name="van Eijk R."/>
            <person name="Schleper C."/>
            <person name="Guy L."/>
            <person name="Ettema T.J."/>
        </authorList>
    </citation>
    <scope>NUCLEOTIDE SEQUENCE</scope>
</reference>
<feature type="transmembrane region" description="Helical" evidence="1">
    <location>
        <begin position="9"/>
        <end position="31"/>
    </location>
</feature>
<protein>
    <recommendedName>
        <fullName evidence="3">Bacterial Ig-like domain-containing protein</fullName>
    </recommendedName>
</protein>
<evidence type="ECO:0000313" key="2">
    <source>
        <dbReference type="EMBL" id="KKN54186.1"/>
    </source>
</evidence>
<name>A0A0F9TYH3_9ZZZZ</name>
<sequence>MRFIENRKYLAIITFFIILSSTSIVFLYIIVNTPDNISQEQDTILPNVIILSSIQDSTVSSTILIDMNATDANGISSYAIYIDGVFRSGTKSYSWDTTQDGDGIHTILCEATDPFGNTGSDLISIIVDNGGGADTKFV</sequence>
<dbReference type="AlphaFoldDB" id="A0A0F9TYH3"/>
<organism evidence="2">
    <name type="scientific">marine sediment metagenome</name>
    <dbReference type="NCBI Taxonomy" id="412755"/>
    <lineage>
        <taxon>unclassified sequences</taxon>
        <taxon>metagenomes</taxon>
        <taxon>ecological metagenomes</taxon>
    </lineage>
</organism>
<keyword evidence="1" id="KW-0472">Membrane</keyword>
<gene>
    <name evidence="2" type="ORF">LCGC14_0594790</name>
</gene>